<dbReference type="Proteomes" id="UP000007799">
    <property type="component" value="Unassembled WGS sequence"/>
</dbReference>
<evidence type="ECO:0000313" key="3">
    <source>
        <dbReference type="Proteomes" id="UP000007799"/>
    </source>
</evidence>
<dbReference type="InParanoid" id="F2UIX6"/>
<evidence type="ECO:0008006" key="4">
    <source>
        <dbReference type="Google" id="ProtNLM"/>
    </source>
</evidence>
<keyword evidence="3" id="KW-1185">Reference proteome</keyword>
<gene>
    <name evidence="2" type="ORF">PTSG_12593</name>
</gene>
<dbReference type="AlphaFoldDB" id="F2UIX6"/>
<evidence type="ECO:0000256" key="1">
    <source>
        <dbReference type="SAM" id="SignalP"/>
    </source>
</evidence>
<feature type="chain" id="PRO_5003290700" description="TAZ-type domain-containing protein" evidence="1">
    <location>
        <begin position="19"/>
        <end position="217"/>
    </location>
</feature>
<name>F2UIX6_SALR5</name>
<keyword evidence="1" id="KW-0732">Signal</keyword>
<dbReference type="GeneID" id="16071576"/>
<reference evidence="2" key="1">
    <citation type="submission" date="2009-08" db="EMBL/GenBank/DDBJ databases">
        <title>Annotation of Salpingoeca rosetta.</title>
        <authorList>
            <consortium name="The Broad Institute Genome Sequencing Platform"/>
            <person name="Russ C."/>
            <person name="Cuomo C."/>
            <person name="Burger G."/>
            <person name="Gray M.W."/>
            <person name="Holland P.W.H."/>
            <person name="King N."/>
            <person name="Lang F.B.F."/>
            <person name="Roger A.J."/>
            <person name="Ruiz-Trillo I."/>
            <person name="Young S.K."/>
            <person name="Zeng Q."/>
            <person name="Gargeya S."/>
            <person name="Alvarado L."/>
            <person name="Berlin A."/>
            <person name="Chapman S.B."/>
            <person name="Chen Z."/>
            <person name="Freedman E."/>
            <person name="Gellesch M."/>
            <person name="Goldberg J."/>
            <person name="Griggs A."/>
            <person name="Gujja S."/>
            <person name="Heilman E."/>
            <person name="Heiman D."/>
            <person name="Howarth C."/>
            <person name="Mehta T."/>
            <person name="Neiman D."/>
            <person name="Pearson M."/>
            <person name="Roberts A."/>
            <person name="Saif S."/>
            <person name="Shea T."/>
            <person name="Shenoy N."/>
            <person name="Sisk P."/>
            <person name="Stolte C."/>
            <person name="Sykes S."/>
            <person name="White J."/>
            <person name="Yandava C."/>
            <person name="Haas B."/>
            <person name="Nusbaum C."/>
            <person name="Birren B."/>
        </authorList>
    </citation>
    <scope>NUCLEOTIDE SEQUENCE [LARGE SCALE GENOMIC DNA]</scope>
    <source>
        <strain evidence="2">ATCC 50818</strain>
    </source>
</reference>
<organism evidence="3">
    <name type="scientific">Salpingoeca rosetta (strain ATCC 50818 / BSB-021)</name>
    <dbReference type="NCBI Taxonomy" id="946362"/>
    <lineage>
        <taxon>Eukaryota</taxon>
        <taxon>Choanoflagellata</taxon>
        <taxon>Craspedida</taxon>
        <taxon>Salpingoecidae</taxon>
        <taxon>Salpingoeca</taxon>
    </lineage>
</organism>
<accession>F2UIX6</accession>
<dbReference type="RefSeq" id="XP_004991014.1">
    <property type="nucleotide sequence ID" value="XM_004990957.1"/>
</dbReference>
<evidence type="ECO:0000313" key="2">
    <source>
        <dbReference type="EMBL" id="EGD77175.1"/>
    </source>
</evidence>
<dbReference type="EMBL" id="GL832976">
    <property type="protein sequence ID" value="EGD77175.1"/>
    <property type="molecule type" value="Genomic_DNA"/>
</dbReference>
<dbReference type="KEGG" id="sre:PTSG_12593"/>
<proteinExistence type="predicted"/>
<protein>
    <recommendedName>
        <fullName evidence="4">TAZ-type domain-containing protein</fullName>
    </recommendedName>
</protein>
<sequence>MEWGAACLVPSLLFSVSSLFPFSSFTHICMHNISSGSSSGAVCMCVRVCVCVLGCTRQQQRAYVLIHSVSLHVLPQGNGTVTCLATTGRPPQAQARTQRQSASMVPLAEVLQSISLLPGEYVRLEDVLHHMINKLKSSCRRPHHEVALDHSPCLALCSLHMRLLPRYCEHTLHRHQPPCACVWEECETWSLPDMVCTFTEQGQLCMQTQAHTRPQVK</sequence>
<feature type="signal peptide" evidence="1">
    <location>
        <begin position="1"/>
        <end position="18"/>
    </location>
</feature>